<dbReference type="AlphaFoldDB" id="A0A134CFC1"/>
<evidence type="ECO:0000313" key="2">
    <source>
        <dbReference type="EMBL" id="KXB90923.1"/>
    </source>
</evidence>
<accession>A0A134CFC1</accession>
<keyword evidence="3" id="KW-1185">Reference proteome</keyword>
<reference evidence="3" key="1">
    <citation type="submission" date="2016-01" db="EMBL/GenBank/DDBJ databases">
        <authorList>
            <person name="Mitreva M."/>
            <person name="Pepin K.H."/>
            <person name="Mihindukulasuriya K.A."/>
            <person name="Fulton R."/>
            <person name="Fronick C."/>
            <person name="O'Laughlin M."/>
            <person name="Miner T."/>
            <person name="Herter B."/>
            <person name="Rosa B.A."/>
            <person name="Cordes M."/>
            <person name="Tomlinson C."/>
            <person name="Wollam A."/>
            <person name="Palsikar V.B."/>
            <person name="Mardis E.R."/>
            <person name="Wilson R.K."/>
        </authorList>
    </citation>
    <scope>NUCLEOTIDE SEQUENCE [LARGE SCALE GENOMIC DNA]</scope>
    <source>
        <strain evidence="3">KA00182</strain>
    </source>
</reference>
<name>A0A134CFC1_9FIRM</name>
<sequence>MLTHGIAGCIPCFFSAGLVSLVLGNERNTGVFIALRMLAYTFLFILKISIKRR</sequence>
<gene>
    <name evidence="2" type="ORF">HMPREF3182_01005</name>
</gene>
<keyword evidence="1" id="KW-1133">Transmembrane helix</keyword>
<keyword evidence="1" id="KW-0472">Membrane</keyword>
<keyword evidence="1" id="KW-0812">Transmembrane</keyword>
<proteinExistence type="predicted"/>
<dbReference type="STRING" id="1588748.HMPREF3182_01005"/>
<dbReference type="EMBL" id="LSDT01000043">
    <property type="protein sequence ID" value="KXB90923.1"/>
    <property type="molecule type" value="Genomic_DNA"/>
</dbReference>
<evidence type="ECO:0000256" key="1">
    <source>
        <dbReference type="SAM" id="Phobius"/>
    </source>
</evidence>
<dbReference type="PATRIC" id="fig|1588748.3.peg.967"/>
<organism evidence="2 3">
    <name type="scientific">Megasphaera hutchinsoni</name>
    <dbReference type="NCBI Taxonomy" id="1588748"/>
    <lineage>
        <taxon>Bacteria</taxon>
        <taxon>Bacillati</taxon>
        <taxon>Bacillota</taxon>
        <taxon>Negativicutes</taxon>
        <taxon>Veillonellales</taxon>
        <taxon>Veillonellaceae</taxon>
        <taxon>Megasphaera</taxon>
    </lineage>
</organism>
<evidence type="ECO:0000313" key="3">
    <source>
        <dbReference type="Proteomes" id="UP000070160"/>
    </source>
</evidence>
<feature type="transmembrane region" description="Helical" evidence="1">
    <location>
        <begin position="5"/>
        <end position="24"/>
    </location>
</feature>
<feature type="transmembrane region" description="Helical" evidence="1">
    <location>
        <begin position="30"/>
        <end position="50"/>
    </location>
</feature>
<comment type="caution">
    <text evidence="2">The sequence shown here is derived from an EMBL/GenBank/DDBJ whole genome shotgun (WGS) entry which is preliminary data.</text>
</comment>
<dbReference type="Proteomes" id="UP000070160">
    <property type="component" value="Unassembled WGS sequence"/>
</dbReference>
<protein>
    <submittedName>
        <fullName evidence="2">Uncharacterized protein</fullName>
    </submittedName>
</protein>